<dbReference type="AlphaFoldDB" id="A0A2S0MTH5"/>
<dbReference type="KEGG" id="thas:C6Y53_16740"/>
<keyword evidence="2" id="KW-0808">Transferase</keyword>
<gene>
    <name evidence="2" type="ORF">C6Y53_16740</name>
</gene>
<dbReference type="RefSeq" id="WP_106473506.1">
    <property type="nucleotide sequence ID" value="NZ_CP027665.1"/>
</dbReference>
<name>A0A2S0MTH5_9RHOB</name>
<proteinExistence type="predicted"/>
<dbReference type="InterPro" id="IPR002654">
    <property type="entry name" value="Glyco_trans_25"/>
</dbReference>
<keyword evidence="3" id="KW-1185">Reference proteome</keyword>
<evidence type="ECO:0000313" key="2">
    <source>
        <dbReference type="EMBL" id="AVO39196.1"/>
    </source>
</evidence>
<dbReference type="Pfam" id="PF01755">
    <property type="entry name" value="Glyco_transf_25"/>
    <property type="match status" value="1"/>
</dbReference>
<organism evidence="2 3">
    <name type="scientific">Pukyongiella litopenaei</name>
    <dbReference type="NCBI Taxonomy" id="2605946"/>
    <lineage>
        <taxon>Bacteria</taxon>
        <taxon>Pseudomonadati</taxon>
        <taxon>Pseudomonadota</taxon>
        <taxon>Alphaproteobacteria</taxon>
        <taxon>Rhodobacterales</taxon>
        <taxon>Paracoccaceae</taxon>
        <taxon>Pukyongiella</taxon>
    </lineage>
</organism>
<protein>
    <submittedName>
        <fullName evidence="2">Glycosyltransferase family 25 protein</fullName>
    </submittedName>
</protein>
<accession>A0A2S0MTH5</accession>
<evidence type="ECO:0000259" key="1">
    <source>
        <dbReference type="Pfam" id="PF01755"/>
    </source>
</evidence>
<dbReference type="CDD" id="cd06532">
    <property type="entry name" value="Glyco_transf_25"/>
    <property type="match status" value="1"/>
</dbReference>
<feature type="domain" description="Glycosyl transferase family 25" evidence="1">
    <location>
        <begin position="2"/>
        <end position="165"/>
    </location>
</feature>
<dbReference type="GO" id="GO:0016740">
    <property type="term" value="F:transferase activity"/>
    <property type="evidence" value="ECO:0007669"/>
    <property type="project" value="UniProtKB-KW"/>
</dbReference>
<dbReference type="Proteomes" id="UP000237655">
    <property type="component" value="Chromosome"/>
</dbReference>
<dbReference type="EMBL" id="CP027665">
    <property type="protein sequence ID" value="AVO39196.1"/>
    <property type="molecule type" value="Genomic_DNA"/>
</dbReference>
<reference evidence="3" key="1">
    <citation type="submission" date="2018-03" db="EMBL/GenBank/DDBJ databases">
        <title>Genomic analysis of the strain SH-1 isolated from shrimp intestine.</title>
        <authorList>
            <person name="Kim Y.-S."/>
            <person name="Kim S.-E."/>
            <person name="Kim K.-H."/>
        </authorList>
    </citation>
    <scope>NUCLEOTIDE SEQUENCE [LARGE SCALE GENOMIC DNA]</scope>
    <source>
        <strain evidence="3">SH-1</strain>
    </source>
</reference>
<evidence type="ECO:0000313" key="3">
    <source>
        <dbReference type="Proteomes" id="UP000237655"/>
    </source>
</evidence>
<sequence>MKIHVINPRHYVSRRRFQQQQAERLGLDMEFVDAVSLADMTEDQFQAAANEWTRPITAKDVACTLSHKKAWQLAAAANGPVCICEDDVVFDRYVTVALDQIAGRNDPWNRIYDLEYVPRAHDMARTPLWHGGTPEFTATRVMKNKYGAGGYVITPLAAQRLLEETPGYVMLDAWLWTRPWLETCQIEPCPLTQAHNIAPSAPAPSDAAPSQVYRNASWLNAKRKRLHLSLEEAWPSLKARVAGTKRPLAIALDRFATPDPEI</sequence>